<keyword evidence="2" id="KW-0328">Glycosyltransferase</keyword>
<dbReference type="InterPro" id="IPR029044">
    <property type="entry name" value="Nucleotide-diphossugar_trans"/>
</dbReference>
<name>A0ABW7NB24_9BACT</name>
<accession>A0ABW7NB24</accession>
<dbReference type="Gene3D" id="3.90.550.10">
    <property type="entry name" value="Spore Coat Polysaccharide Biosynthesis Protein SpsA, Chain A"/>
    <property type="match status" value="1"/>
</dbReference>
<dbReference type="Proteomes" id="UP001610063">
    <property type="component" value="Unassembled WGS sequence"/>
</dbReference>
<comment type="caution">
    <text evidence="2">The sequence shown here is derived from an EMBL/GenBank/DDBJ whole genome shotgun (WGS) entry which is preliminary data.</text>
</comment>
<feature type="domain" description="Glycosyltransferase 2-like" evidence="1">
    <location>
        <begin position="4"/>
        <end position="148"/>
    </location>
</feature>
<reference evidence="2 3" key="1">
    <citation type="journal article" date="2013" name="Int. J. Syst. Evol. Microbiol.">
        <title>Marinoscillum luteum sp. nov., isolated from marine sediment.</title>
        <authorList>
            <person name="Cha I.T."/>
            <person name="Park S.J."/>
            <person name="Kim S.J."/>
            <person name="Kim J.G."/>
            <person name="Jung M.Y."/>
            <person name="Shin K.S."/>
            <person name="Kwon K.K."/>
            <person name="Yang S.H."/>
            <person name="Seo Y.S."/>
            <person name="Rhee S.K."/>
        </authorList>
    </citation>
    <scope>NUCLEOTIDE SEQUENCE [LARGE SCALE GENOMIC DNA]</scope>
    <source>
        <strain evidence="2 3">KCTC 23939</strain>
    </source>
</reference>
<evidence type="ECO:0000313" key="2">
    <source>
        <dbReference type="EMBL" id="MFH6984761.1"/>
    </source>
</evidence>
<dbReference type="SUPFAM" id="SSF53448">
    <property type="entry name" value="Nucleotide-diphospho-sugar transferases"/>
    <property type="match status" value="1"/>
</dbReference>
<sequence length="274" mass="31646">MDVSVIIVNYNTLDLTKGAIQSVYQRTLGCSFEIIVVDNHSDEDPSDIPRIFKDVKFIQSHKNVGFAAGNNLGIEQASGDYILLLNSDTLLKNDAISLVFNYLRSNSDVAVASAKLEYPDGVIQHVCQRFPGVKYQMIELLRLQKFWSKEKRATVLLGAFFDHKTPCFADWVWGTFFMFNRELLKQFPNGKLQETFFMYQEDVEWCLHFSRLGFKIAYRPEAEVIHMMGGSNGPKNAMMKKNEEIFLKMHYSPWEIFLIRGLERMLKLSRLTKS</sequence>
<gene>
    <name evidence="2" type="ORF">ACHKAR_14995</name>
</gene>
<dbReference type="PANTHER" id="PTHR43179">
    <property type="entry name" value="RHAMNOSYLTRANSFERASE WBBL"/>
    <property type="match status" value="1"/>
</dbReference>
<dbReference type="Pfam" id="PF00535">
    <property type="entry name" value="Glycos_transf_2"/>
    <property type="match status" value="1"/>
</dbReference>
<protein>
    <submittedName>
        <fullName evidence="2">Glycosyltransferase family 2 protein</fullName>
        <ecNumber evidence="2">2.4.-.-</ecNumber>
    </submittedName>
</protein>
<keyword evidence="3" id="KW-1185">Reference proteome</keyword>
<organism evidence="2 3">
    <name type="scientific">Marinoscillum luteum</name>
    <dbReference type="NCBI Taxonomy" id="861051"/>
    <lineage>
        <taxon>Bacteria</taxon>
        <taxon>Pseudomonadati</taxon>
        <taxon>Bacteroidota</taxon>
        <taxon>Cytophagia</taxon>
        <taxon>Cytophagales</taxon>
        <taxon>Reichenbachiellaceae</taxon>
        <taxon>Marinoscillum</taxon>
    </lineage>
</organism>
<dbReference type="RefSeq" id="WP_395418192.1">
    <property type="nucleotide sequence ID" value="NZ_JBIPKE010000018.1"/>
</dbReference>
<keyword evidence="2" id="KW-0808">Transferase</keyword>
<dbReference type="EC" id="2.4.-.-" evidence="2"/>
<dbReference type="CDD" id="cd04186">
    <property type="entry name" value="GT_2_like_c"/>
    <property type="match status" value="1"/>
</dbReference>
<dbReference type="EMBL" id="JBIPKE010000018">
    <property type="protein sequence ID" value="MFH6984761.1"/>
    <property type="molecule type" value="Genomic_DNA"/>
</dbReference>
<dbReference type="PANTHER" id="PTHR43179:SF7">
    <property type="entry name" value="RHAMNOSYLTRANSFERASE WBBL"/>
    <property type="match status" value="1"/>
</dbReference>
<dbReference type="InterPro" id="IPR001173">
    <property type="entry name" value="Glyco_trans_2-like"/>
</dbReference>
<evidence type="ECO:0000259" key="1">
    <source>
        <dbReference type="Pfam" id="PF00535"/>
    </source>
</evidence>
<dbReference type="GO" id="GO:0016757">
    <property type="term" value="F:glycosyltransferase activity"/>
    <property type="evidence" value="ECO:0007669"/>
    <property type="project" value="UniProtKB-KW"/>
</dbReference>
<proteinExistence type="predicted"/>
<evidence type="ECO:0000313" key="3">
    <source>
        <dbReference type="Proteomes" id="UP001610063"/>
    </source>
</evidence>